<dbReference type="InterPro" id="IPR013107">
    <property type="entry name" value="Acyl-CoA_DH_C"/>
</dbReference>
<dbReference type="PIRSF" id="PIRSF016578">
    <property type="entry name" value="HsaA"/>
    <property type="match status" value="1"/>
</dbReference>
<dbReference type="Gene3D" id="1.10.540.10">
    <property type="entry name" value="Acyl-CoA dehydrogenase/oxidase, N-terminal domain"/>
    <property type="match status" value="1"/>
</dbReference>
<dbReference type="PANTHER" id="PTHR43884">
    <property type="entry name" value="ACYL-COA DEHYDROGENASE"/>
    <property type="match status" value="1"/>
</dbReference>
<dbReference type="InterPro" id="IPR046373">
    <property type="entry name" value="Acyl-CoA_Oxase/DH_mid-dom_sf"/>
</dbReference>
<reference evidence="5" key="1">
    <citation type="submission" date="2018-07" db="EMBL/GenBank/DDBJ databases">
        <authorList>
            <person name="Safronova V.I."/>
            <person name="Chirak E.R."/>
            <person name="Sazanova A.L."/>
        </authorList>
    </citation>
    <scope>NUCLEOTIDE SEQUENCE [LARGE SCALE GENOMIC DNA]</scope>
    <source>
        <strain evidence="5">RCAM04685</strain>
    </source>
</reference>
<feature type="domain" description="Acyl-CoA dehydrogenase C-terminal" evidence="3">
    <location>
        <begin position="250"/>
        <end position="382"/>
    </location>
</feature>
<dbReference type="SUPFAM" id="SSF47203">
    <property type="entry name" value="Acyl-CoA dehydrogenase C-terminal domain-like"/>
    <property type="match status" value="1"/>
</dbReference>
<dbReference type="Proteomes" id="UP000255207">
    <property type="component" value="Unassembled WGS sequence"/>
</dbReference>
<evidence type="ECO:0000259" key="3">
    <source>
        <dbReference type="Pfam" id="PF08028"/>
    </source>
</evidence>
<name>A0A370L2K0_9HYPH</name>
<dbReference type="GO" id="GO:0050660">
    <property type="term" value="F:flavin adenine dinucleotide binding"/>
    <property type="evidence" value="ECO:0007669"/>
    <property type="project" value="InterPro"/>
</dbReference>
<sequence>MTRPLRKTEPAPDAFAIPLQARTPDDWLAITRLLAADFASHAAERERSKASPLPQLDQIRASGLSVLMIPKENGGGGADWPLATRIIHDLAAADGSLGVLFAYHSFNSVHLRRLSPERRSAAEREVAAKRLWLSGIANPRDGEISIAPVEGGFLLNGRKSFCTGALFADRLSVSGRRTDTGDIVRVLLPTDRTGIAYGNDWDSLGLQRTESGSFTLSDVRIAADEISAVRPNDETDHAASIHVPVNQSAFTAFYLGFARGAVDAARDYVQQHGRPWDGAARSQTEEPLILVQFGQAWSAYRAALALAERAAESVQELIAAGPRFTARQRGDTAIEVAAAKTQAIKVSLEVTAAIFDIMGARATGNRWAFDRFWRDARTHSLHDPLAYKLKEVGDFVLNGRHPPVGPYT</sequence>
<organism evidence="4 5">
    <name type="scientific">Bosea caraganae</name>
    <dbReference type="NCBI Taxonomy" id="2763117"/>
    <lineage>
        <taxon>Bacteria</taxon>
        <taxon>Pseudomonadati</taxon>
        <taxon>Pseudomonadota</taxon>
        <taxon>Alphaproteobacteria</taxon>
        <taxon>Hyphomicrobiales</taxon>
        <taxon>Boseaceae</taxon>
        <taxon>Bosea</taxon>
    </lineage>
</organism>
<dbReference type="Gene3D" id="2.40.110.10">
    <property type="entry name" value="Butyryl-CoA Dehydrogenase, subunit A, domain 2"/>
    <property type="match status" value="1"/>
</dbReference>
<feature type="domain" description="Acyl-CoA dehydrogenase/oxidase N-terminal" evidence="2">
    <location>
        <begin position="31"/>
        <end position="105"/>
    </location>
</feature>
<evidence type="ECO:0000313" key="5">
    <source>
        <dbReference type="Proteomes" id="UP000255207"/>
    </source>
</evidence>
<dbReference type="RefSeq" id="WP_114830749.1">
    <property type="nucleotide sequence ID" value="NZ_QQTO01000005.1"/>
</dbReference>
<dbReference type="Pfam" id="PF08028">
    <property type="entry name" value="Acyl-CoA_dh_2"/>
    <property type="match status" value="1"/>
</dbReference>
<protein>
    <submittedName>
        <fullName evidence="4">Desulfurase</fullName>
    </submittedName>
</protein>
<dbReference type="InterPro" id="IPR009100">
    <property type="entry name" value="AcylCoA_DH/oxidase_NM_dom_sf"/>
</dbReference>
<comment type="caution">
    <text evidence="4">The sequence shown here is derived from an EMBL/GenBank/DDBJ whole genome shotgun (WGS) entry which is preliminary data.</text>
</comment>
<dbReference type="Gene3D" id="1.20.140.10">
    <property type="entry name" value="Butyryl-CoA Dehydrogenase, subunit A, domain 3"/>
    <property type="match status" value="1"/>
</dbReference>
<evidence type="ECO:0000313" key="4">
    <source>
        <dbReference type="EMBL" id="RDJ22419.1"/>
    </source>
</evidence>
<dbReference type="SUPFAM" id="SSF56645">
    <property type="entry name" value="Acyl-CoA dehydrogenase NM domain-like"/>
    <property type="match status" value="1"/>
</dbReference>
<evidence type="ECO:0000259" key="2">
    <source>
        <dbReference type="Pfam" id="PF02771"/>
    </source>
</evidence>
<dbReference type="Pfam" id="PF02771">
    <property type="entry name" value="Acyl-CoA_dh_N"/>
    <property type="match status" value="1"/>
</dbReference>
<dbReference type="InterPro" id="IPR013786">
    <property type="entry name" value="AcylCoA_DH/ox_N"/>
</dbReference>
<dbReference type="EMBL" id="QQTP01000010">
    <property type="protein sequence ID" value="RDJ22419.1"/>
    <property type="molecule type" value="Genomic_DNA"/>
</dbReference>
<keyword evidence="5" id="KW-1185">Reference proteome</keyword>
<keyword evidence="1" id="KW-0560">Oxidoreductase</keyword>
<dbReference type="PANTHER" id="PTHR43884:SF12">
    <property type="entry name" value="ISOVALERYL-COA DEHYDROGENASE, MITOCHONDRIAL-RELATED"/>
    <property type="match status" value="1"/>
</dbReference>
<dbReference type="InterPro" id="IPR037069">
    <property type="entry name" value="AcylCoA_DH/ox_N_sf"/>
</dbReference>
<proteinExistence type="predicted"/>
<dbReference type="GO" id="GO:0006552">
    <property type="term" value="P:L-leucine catabolic process"/>
    <property type="evidence" value="ECO:0007669"/>
    <property type="project" value="TreeGrafter"/>
</dbReference>
<dbReference type="InterPro" id="IPR036250">
    <property type="entry name" value="AcylCo_DH-like_C"/>
</dbReference>
<dbReference type="GO" id="GO:0008470">
    <property type="term" value="F:3-methylbutanoyl-CoA dehydrogenase activity"/>
    <property type="evidence" value="ECO:0007669"/>
    <property type="project" value="TreeGrafter"/>
</dbReference>
<dbReference type="OrthoDB" id="6184213at2"/>
<gene>
    <name evidence="4" type="ORF">DWE98_18370</name>
</gene>
<evidence type="ECO:0000256" key="1">
    <source>
        <dbReference type="ARBA" id="ARBA00023002"/>
    </source>
</evidence>
<dbReference type="AlphaFoldDB" id="A0A370L2K0"/>
<accession>A0A370L2K0</accession>